<dbReference type="InterPro" id="IPR005084">
    <property type="entry name" value="CBM6"/>
</dbReference>
<comment type="caution">
    <text evidence="7">The sequence shown here is derived from an EMBL/GenBank/DDBJ whole genome shotgun (WGS) entry which is preliminary data.</text>
</comment>
<dbReference type="InterPro" id="IPR008979">
    <property type="entry name" value="Galactose-bd-like_sf"/>
</dbReference>
<dbReference type="Pfam" id="PF00933">
    <property type="entry name" value="Glyco_hydro_3"/>
    <property type="match status" value="1"/>
</dbReference>
<keyword evidence="2 5" id="KW-0732">Signal</keyword>
<dbReference type="SUPFAM" id="SSF51445">
    <property type="entry name" value="(Trans)glycosidases"/>
    <property type="match status" value="1"/>
</dbReference>
<evidence type="ECO:0000256" key="3">
    <source>
        <dbReference type="ARBA" id="ARBA00022801"/>
    </source>
</evidence>
<dbReference type="PANTHER" id="PTHR42721:SF3">
    <property type="entry name" value="BETA-D-XYLOSIDASE 5-RELATED"/>
    <property type="match status" value="1"/>
</dbReference>
<dbReference type="PRINTS" id="PR00133">
    <property type="entry name" value="GLHYDRLASE3"/>
</dbReference>
<protein>
    <submittedName>
        <fullName evidence="7">Glycoside hydrolase family 3 protein</fullName>
    </submittedName>
</protein>
<dbReference type="InterPro" id="IPR036881">
    <property type="entry name" value="Glyco_hydro_3_C_sf"/>
</dbReference>
<dbReference type="InterPro" id="IPR036962">
    <property type="entry name" value="Glyco_hydro_3_N_sf"/>
</dbReference>
<gene>
    <name evidence="7" type="ORF">GCM10010468_40680</name>
</gene>
<evidence type="ECO:0000256" key="1">
    <source>
        <dbReference type="ARBA" id="ARBA00005336"/>
    </source>
</evidence>
<dbReference type="CDD" id="cd04084">
    <property type="entry name" value="CBM6_xylanase-like"/>
    <property type="match status" value="1"/>
</dbReference>
<dbReference type="InterPro" id="IPR001764">
    <property type="entry name" value="Glyco_hydro_3_N"/>
</dbReference>
<feature type="chain" id="PRO_5046339753" evidence="5">
    <location>
        <begin position="26"/>
        <end position="991"/>
    </location>
</feature>
<proteinExistence type="inferred from homology"/>
<accession>A0ABP6QDA5</accession>
<dbReference type="InterPro" id="IPR002772">
    <property type="entry name" value="Glyco_hydro_3_C"/>
</dbReference>
<dbReference type="InterPro" id="IPR026891">
    <property type="entry name" value="Fn3-like"/>
</dbReference>
<feature type="signal peptide" evidence="5">
    <location>
        <begin position="1"/>
        <end position="25"/>
    </location>
</feature>
<dbReference type="Gene3D" id="2.60.120.380">
    <property type="match status" value="1"/>
</dbReference>
<evidence type="ECO:0000313" key="7">
    <source>
        <dbReference type="EMBL" id="GAA3217710.1"/>
    </source>
</evidence>
<evidence type="ECO:0000256" key="2">
    <source>
        <dbReference type="ARBA" id="ARBA00022729"/>
    </source>
</evidence>
<dbReference type="InterPro" id="IPR044993">
    <property type="entry name" value="BXL"/>
</dbReference>
<dbReference type="CDD" id="cd23343">
    <property type="entry name" value="beta-trefoil_FSCN_BglX-like"/>
    <property type="match status" value="1"/>
</dbReference>
<dbReference type="RefSeq" id="WP_344830532.1">
    <property type="nucleotide sequence ID" value="NZ_BAAAUV010000009.1"/>
</dbReference>
<dbReference type="PROSITE" id="PS51175">
    <property type="entry name" value="CBM6"/>
    <property type="match status" value="1"/>
</dbReference>
<dbReference type="EMBL" id="BAAAUV010000009">
    <property type="protein sequence ID" value="GAA3217710.1"/>
    <property type="molecule type" value="Genomic_DNA"/>
</dbReference>
<dbReference type="InterPro" id="IPR008999">
    <property type="entry name" value="Actin-crosslinking"/>
</dbReference>
<dbReference type="Pfam" id="PF01915">
    <property type="entry name" value="Glyco_hydro_3_C"/>
    <property type="match status" value="1"/>
</dbReference>
<reference evidence="8" key="1">
    <citation type="journal article" date="2019" name="Int. J. Syst. Evol. Microbiol.">
        <title>The Global Catalogue of Microorganisms (GCM) 10K type strain sequencing project: providing services to taxonomists for standard genome sequencing and annotation.</title>
        <authorList>
            <consortium name="The Broad Institute Genomics Platform"/>
            <consortium name="The Broad Institute Genome Sequencing Center for Infectious Disease"/>
            <person name="Wu L."/>
            <person name="Ma J."/>
        </authorList>
    </citation>
    <scope>NUCLEOTIDE SEQUENCE [LARGE SCALE GENOMIC DNA]</scope>
    <source>
        <strain evidence="8">JCM 9377</strain>
    </source>
</reference>
<sequence>MSRSRTVTAAVALALAVALAPAAHAAPPPAFQNPGLPVATRVADLLSRLTLDEKITLLHQYEPAIPRLGIKAFKTGTEAVHGVAWTTEDDPAKSGQVVKAAGTVFPQAPGLASTWDVGLLKRVGSVIGDEARGYNATRPGVWGLQLWAPVVNLLRDPRWGRNEEGYSEDPYLTGRLSTAVGQGMQGDDPDHLKTAPVLKHYLANNNEDDSPGGTGRRDTTSSDLRPRVEREYDQRAFSPALSADAATGVMASYNLVNGRPTHVDSDLDTVVRPWSGRELFNVSDAGVVKGLAESWSNNYFAGDYAAAAAAMIKAGVDSFTVDDNKNANVVGWIKEALTRGLLAEGDVDTAAGHILSVRTRLGDFDPDGGPYAKITPAVIDSAANRKLNREVTADAMVLLKNSGGALPLKASPTSKVAVVGPLADTLYTDWYGGNLPYGVTPLAGIKARAGSVAGADGADRIALKDLATGRYLTAPAVGGAVKADGLTAGTEQQFDTVDWGGGVLTLKAVSNGRYLTGNTSWQPIQNTAEQPNGWYVQEQFGLERQDDGSYLLRYSGYETEESWWGPNVYVRTAADGSLSLTTKDAASRFGRDLVRSGVDEAVAAAKSAGTAVVVIGSNPFINGREDHDRKDLELPASQVALVKAVKAANPHTVVVLENSYPTAAGSLRDEVPALLWTTHGGAETGNALADVLFGSVDPSGRLAQTWYRDAADLPDIMDYDIIKSGRTYLYYRGEPLFPFGYGLSYTSFSYGRMTVDASEIGTKGTVHVSVPVTNTGTREGSEVVQLYSHQRTSRDARPVKELRDFEKISLKPGRTRVVNLRVKASDFAHWDVTRGRWVVERSVQDLMAGSSSGDIRATGTVAVQGETIPARNLATATRAIDFDDYEAVRLLPETLLEGDAVGVGGTSLLKYADAALAGTVFTAKVASTGTGEIKVRLDAPDGPVVATVAVPDTGGVYAYQDVTAPVTGATGRHDVYLTFTGDFKISTFSIK</sequence>
<dbReference type="SUPFAM" id="SSF49785">
    <property type="entry name" value="Galactose-binding domain-like"/>
    <property type="match status" value="1"/>
</dbReference>
<feature type="compositionally biased region" description="Basic and acidic residues" evidence="4">
    <location>
        <begin position="215"/>
        <end position="230"/>
    </location>
</feature>
<dbReference type="Pfam" id="PF14310">
    <property type="entry name" value="Fn3-like"/>
    <property type="match status" value="1"/>
</dbReference>
<dbReference type="SUPFAM" id="SSF52279">
    <property type="entry name" value="Beta-D-glucan exohydrolase, C-terminal domain"/>
    <property type="match status" value="1"/>
</dbReference>
<dbReference type="SMART" id="SM00606">
    <property type="entry name" value="CBD_IV"/>
    <property type="match status" value="1"/>
</dbReference>
<feature type="region of interest" description="Disordered" evidence="4">
    <location>
        <begin position="203"/>
        <end position="230"/>
    </location>
</feature>
<dbReference type="Proteomes" id="UP001501237">
    <property type="component" value="Unassembled WGS sequence"/>
</dbReference>
<keyword evidence="3 7" id="KW-0378">Hydrolase</keyword>
<dbReference type="Gene3D" id="3.20.20.300">
    <property type="entry name" value="Glycoside hydrolase, family 3, N-terminal domain"/>
    <property type="match status" value="1"/>
</dbReference>
<dbReference type="GO" id="GO:0016787">
    <property type="term" value="F:hydrolase activity"/>
    <property type="evidence" value="ECO:0007669"/>
    <property type="project" value="UniProtKB-KW"/>
</dbReference>
<name>A0ABP6QDA5_9ACTN</name>
<dbReference type="Pfam" id="PF03422">
    <property type="entry name" value="CBM_6"/>
    <property type="match status" value="1"/>
</dbReference>
<evidence type="ECO:0000256" key="5">
    <source>
        <dbReference type="SAM" id="SignalP"/>
    </source>
</evidence>
<feature type="domain" description="CBM6" evidence="6">
    <location>
        <begin position="875"/>
        <end position="991"/>
    </location>
</feature>
<dbReference type="Gene3D" id="2.60.40.10">
    <property type="entry name" value="Immunoglobulins"/>
    <property type="match status" value="1"/>
</dbReference>
<keyword evidence="8" id="KW-1185">Reference proteome</keyword>
<dbReference type="PANTHER" id="PTHR42721">
    <property type="entry name" value="SUGAR HYDROLASE-RELATED"/>
    <property type="match status" value="1"/>
</dbReference>
<dbReference type="InterPro" id="IPR006584">
    <property type="entry name" value="Cellulose-bd_IV"/>
</dbReference>
<dbReference type="SMART" id="SM01217">
    <property type="entry name" value="Fn3_like"/>
    <property type="match status" value="1"/>
</dbReference>
<dbReference type="InterPro" id="IPR013783">
    <property type="entry name" value="Ig-like_fold"/>
</dbReference>
<organism evidence="7 8">
    <name type="scientific">Actinocorallia longicatena</name>
    <dbReference type="NCBI Taxonomy" id="111803"/>
    <lineage>
        <taxon>Bacteria</taxon>
        <taxon>Bacillati</taxon>
        <taxon>Actinomycetota</taxon>
        <taxon>Actinomycetes</taxon>
        <taxon>Streptosporangiales</taxon>
        <taxon>Thermomonosporaceae</taxon>
        <taxon>Actinocorallia</taxon>
    </lineage>
</organism>
<evidence type="ECO:0000256" key="4">
    <source>
        <dbReference type="SAM" id="MobiDB-lite"/>
    </source>
</evidence>
<dbReference type="InterPro" id="IPR017853">
    <property type="entry name" value="GH"/>
</dbReference>
<dbReference type="SUPFAM" id="SSF50405">
    <property type="entry name" value="Actin-crosslinking proteins"/>
    <property type="match status" value="1"/>
</dbReference>
<evidence type="ECO:0000259" key="6">
    <source>
        <dbReference type="PROSITE" id="PS51175"/>
    </source>
</evidence>
<dbReference type="Gene3D" id="3.40.50.1700">
    <property type="entry name" value="Glycoside hydrolase family 3 C-terminal domain"/>
    <property type="match status" value="1"/>
</dbReference>
<evidence type="ECO:0000313" key="8">
    <source>
        <dbReference type="Proteomes" id="UP001501237"/>
    </source>
</evidence>
<dbReference type="Gene3D" id="2.60.120.260">
    <property type="entry name" value="Galactose-binding domain-like"/>
    <property type="match status" value="1"/>
</dbReference>
<comment type="similarity">
    <text evidence="1">Belongs to the glycosyl hydrolase 3 family.</text>
</comment>